<feature type="domain" description="SAF" evidence="4">
    <location>
        <begin position="172"/>
        <end position="232"/>
    </location>
</feature>
<gene>
    <name evidence="5" type="primary">flgA</name>
    <name evidence="5" type="ORF">FJY75_08015</name>
</gene>
<sequence length="296" mass="30881">MESGSRRLESPSPAERSRRLRPRAGLTALLLAACALRAGLTALLLAACALRAAGGPPQAAPPEAPPLEGARVIPAAVAAGRAEDFSAPNARPLVASADDLLRALDHLLLAAYPGRTLRWELVREGPFPDRAGRRFGLVPPSALAGGRVWFELEALDPPAATYLLPVDIAWQDSAWIAARPLPAGRCLAPADAARGLCWHARAPAALAGGAVEGLRLTRSIPAGAPLLAEDLVRLPDVPRGAVVRLVYQGPGLVVATRAKALDEGWTGSEIRVQPLDTRHVCAAIVRGAEVAEVIAP</sequence>
<keyword evidence="3" id="KW-0574">Periplasm</keyword>
<dbReference type="EMBL" id="VGIY01000188">
    <property type="protein sequence ID" value="MBM3317785.1"/>
    <property type="molecule type" value="Genomic_DNA"/>
</dbReference>
<comment type="subcellular location">
    <subcellularLocation>
        <location evidence="1">Periplasm</location>
    </subcellularLocation>
</comment>
<dbReference type="PANTHER" id="PTHR36307">
    <property type="entry name" value="FLAGELLA BASAL BODY P-RING FORMATION PROTEIN FLGA"/>
    <property type="match status" value="1"/>
</dbReference>
<dbReference type="Pfam" id="PF13144">
    <property type="entry name" value="ChapFlgA"/>
    <property type="match status" value="1"/>
</dbReference>
<evidence type="ECO:0000256" key="1">
    <source>
        <dbReference type="ARBA" id="ARBA00004418"/>
    </source>
</evidence>
<dbReference type="NCBIfam" id="TIGR03170">
    <property type="entry name" value="flgA_cterm"/>
    <property type="match status" value="1"/>
</dbReference>
<keyword evidence="5" id="KW-0969">Cilium</keyword>
<dbReference type="Proteomes" id="UP000748308">
    <property type="component" value="Unassembled WGS sequence"/>
</dbReference>
<dbReference type="GO" id="GO:0042597">
    <property type="term" value="C:periplasmic space"/>
    <property type="evidence" value="ECO:0007669"/>
    <property type="project" value="UniProtKB-SubCell"/>
</dbReference>
<reference evidence="5" key="1">
    <citation type="submission" date="2019-03" db="EMBL/GenBank/DDBJ databases">
        <title>Lake Tanganyika Metagenome-Assembled Genomes (MAGs).</title>
        <authorList>
            <person name="Tran P."/>
        </authorList>
    </citation>
    <scope>NUCLEOTIDE SEQUENCE</scope>
    <source>
        <strain evidence="5">M_DeepCast_400m_m2_100</strain>
    </source>
</reference>
<dbReference type="PANTHER" id="PTHR36307:SF1">
    <property type="entry name" value="FLAGELLA BASAL BODY P-RING FORMATION PROTEIN FLGA"/>
    <property type="match status" value="1"/>
</dbReference>
<dbReference type="InterPro" id="IPR013974">
    <property type="entry name" value="SAF"/>
</dbReference>
<dbReference type="PROSITE" id="PS51257">
    <property type="entry name" value="PROKAR_LIPOPROTEIN"/>
    <property type="match status" value="1"/>
</dbReference>
<dbReference type="SMART" id="SM00858">
    <property type="entry name" value="SAF"/>
    <property type="match status" value="1"/>
</dbReference>
<dbReference type="InterPro" id="IPR017585">
    <property type="entry name" value="SAF_FlgA"/>
</dbReference>
<keyword evidence="5" id="KW-0282">Flagellum</keyword>
<accession>A0A937X9P4</accession>
<evidence type="ECO:0000259" key="4">
    <source>
        <dbReference type="SMART" id="SM00858"/>
    </source>
</evidence>
<dbReference type="InterPro" id="IPR039246">
    <property type="entry name" value="Flagellar_FlgA"/>
</dbReference>
<dbReference type="Gene3D" id="2.30.30.760">
    <property type="match status" value="1"/>
</dbReference>
<name>A0A937X9P4_UNCEI</name>
<protein>
    <submittedName>
        <fullName evidence="5">Flagellar basal body P-ring formation protein FlgA</fullName>
    </submittedName>
</protein>
<evidence type="ECO:0000256" key="3">
    <source>
        <dbReference type="ARBA" id="ARBA00022764"/>
    </source>
</evidence>
<dbReference type="AlphaFoldDB" id="A0A937X9P4"/>
<evidence type="ECO:0000313" key="6">
    <source>
        <dbReference type="Proteomes" id="UP000748308"/>
    </source>
</evidence>
<dbReference type="CDD" id="cd11614">
    <property type="entry name" value="SAF_CpaB_FlgA_like"/>
    <property type="match status" value="1"/>
</dbReference>
<keyword evidence="2" id="KW-0732">Signal</keyword>
<comment type="caution">
    <text evidence="5">The sequence shown here is derived from an EMBL/GenBank/DDBJ whole genome shotgun (WGS) entry which is preliminary data.</text>
</comment>
<organism evidence="5 6">
    <name type="scientific">Eiseniibacteriota bacterium</name>
    <dbReference type="NCBI Taxonomy" id="2212470"/>
    <lineage>
        <taxon>Bacteria</taxon>
        <taxon>Candidatus Eiseniibacteriota</taxon>
    </lineage>
</organism>
<dbReference type="GO" id="GO:0044780">
    <property type="term" value="P:bacterial-type flagellum assembly"/>
    <property type="evidence" value="ECO:0007669"/>
    <property type="project" value="InterPro"/>
</dbReference>
<evidence type="ECO:0000256" key="2">
    <source>
        <dbReference type="ARBA" id="ARBA00022729"/>
    </source>
</evidence>
<keyword evidence="5" id="KW-0966">Cell projection</keyword>
<evidence type="ECO:0000313" key="5">
    <source>
        <dbReference type="EMBL" id="MBM3317785.1"/>
    </source>
</evidence>
<proteinExistence type="predicted"/>